<feature type="transmembrane region" description="Helical" evidence="1">
    <location>
        <begin position="26"/>
        <end position="46"/>
    </location>
</feature>
<feature type="transmembrane region" description="Helical" evidence="1">
    <location>
        <begin position="217"/>
        <end position="238"/>
    </location>
</feature>
<evidence type="ECO:0000313" key="3">
    <source>
        <dbReference type="Proteomes" id="UP000075806"/>
    </source>
</evidence>
<proteinExistence type="predicted"/>
<dbReference type="RefSeq" id="WP_061949742.1">
    <property type="nucleotide sequence ID" value="NZ_LTAO01000036.1"/>
</dbReference>
<feature type="transmembrane region" description="Helical" evidence="1">
    <location>
        <begin position="99"/>
        <end position="124"/>
    </location>
</feature>
<sequence>MSSNNGNFLSIVYKQWKFKISANNSFFSSLLWIQIIGILLSSVMNTSMFSSSLVSVEVINANIVIVFTFIWGFIIGNTLTSKANRYEDFTYVSNKLSQLLSNICFLLTASVIGGVTAFLSGYVIRIVKMILLSDMQLAYVSADSLIITFAGIIATISYVWLFSAFGYFVGILVHWHKLFIIIIPSFFIAILILSQTPNQLNGFLAFMGDWFFMQQSFLLFVVAILVSITFFFSISLLVSNRLEVRD</sequence>
<feature type="transmembrane region" description="Helical" evidence="1">
    <location>
        <begin position="175"/>
        <end position="196"/>
    </location>
</feature>
<evidence type="ECO:0000313" key="2">
    <source>
        <dbReference type="EMBL" id="KYG27610.1"/>
    </source>
</evidence>
<protein>
    <submittedName>
        <fullName evidence="2">Uncharacterized protein</fullName>
    </submittedName>
</protein>
<gene>
    <name evidence="2" type="ORF">AZF04_10465</name>
</gene>
<keyword evidence="1" id="KW-0472">Membrane</keyword>
<evidence type="ECO:0000256" key="1">
    <source>
        <dbReference type="SAM" id="Phobius"/>
    </source>
</evidence>
<feature type="transmembrane region" description="Helical" evidence="1">
    <location>
        <begin position="145"/>
        <end position="169"/>
    </location>
</feature>
<dbReference type="OrthoDB" id="1795989at2"/>
<accession>A0A161P9A4</accession>
<reference evidence="2" key="1">
    <citation type="submission" date="2016-02" db="EMBL/GenBank/DDBJ databases">
        <title>Genome sequence of Bacillus trypoxylicola KCTC 13244(T).</title>
        <authorList>
            <person name="Jeong H."/>
            <person name="Park S.-H."/>
            <person name="Choi S.-K."/>
        </authorList>
    </citation>
    <scope>NUCLEOTIDE SEQUENCE [LARGE SCALE GENOMIC DNA]</scope>
    <source>
        <strain evidence="2">KCTC 13244</strain>
    </source>
</reference>
<name>A0A161P9A4_9BACI</name>
<dbReference type="AlphaFoldDB" id="A0A161P9A4"/>
<dbReference type="EMBL" id="LTAO01000036">
    <property type="protein sequence ID" value="KYG27610.1"/>
    <property type="molecule type" value="Genomic_DNA"/>
</dbReference>
<dbReference type="Proteomes" id="UP000075806">
    <property type="component" value="Unassembled WGS sequence"/>
</dbReference>
<dbReference type="STRING" id="519424.AZF04_10465"/>
<organism evidence="2 3">
    <name type="scientific">Alkalihalobacillus trypoxylicola</name>
    <dbReference type="NCBI Taxonomy" id="519424"/>
    <lineage>
        <taxon>Bacteria</taxon>
        <taxon>Bacillati</taxon>
        <taxon>Bacillota</taxon>
        <taxon>Bacilli</taxon>
        <taxon>Bacillales</taxon>
        <taxon>Bacillaceae</taxon>
        <taxon>Alkalihalobacillus</taxon>
    </lineage>
</organism>
<comment type="caution">
    <text evidence="2">The sequence shown here is derived from an EMBL/GenBank/DDBJ whole genome shotgun (WGS) entry which is preliminary data.</text>
</comment>
<keyword evidence="1" id="KW-0812">Transmembrane</keyword>
<keyword evidence="3" id="KW-1185">Reference proteome</keyword>
<keyword evidence="1" id="KW-1133">Transmembrane helix</keyword>
<feature type="transmembrane region" description="Helical" evidence="1">
    <location>
        <begin position="58"/>
        <end position="79"/>
    </location>
</feature>